<dbReference type="Gene3D" id="2.40.180.10">
    <property type="entry name" value="Catalase core domain"/>
    <property type="match status" value="1"/>
</dbReference>
<reference evidence="5" key="1">
    <citation type="submission" date="2018-08" db="EMBL/GenBank/DDBJ databases">
        <authorList>
            <person name="Zhang J."/>
            <person name="Du Z.-J."/>
        </authorList>
    </citation>
    <scope>NUCLEOTIDE SEQUENCE [LARGE SCALE GENOMIC DNA]</scope>
    <source>
        <strain evidence="5">KCTC 52655</strain>
    </source>
</reference>
<dbReference type="GO" id="GO:0020037">
    <property type="term" value="F:heme binding"/>
    <property type="evidence" value="ECO:0007669"/>
    <property type="project" value="InterPro"/>
</dbReference>
<evidence type="ECO:0000256" key="1">
    <source>
        <dbReference type="ARBA" id="ARBA00012314"/>
    </source>
</evidence>
<evidence type="ECO:0000259" key="3">
    <source>
        <dbReference type="Pfam" id="PF00199"/>
    </source>
</evidence>
<dbReference type="SUPFAM" id="SSF56634">
    <property type="entry name" value="Heme-dependent catalase-like"/>
    <property type="match status" value="1"/>
</dbReference>
<accession>A0A3D8M4D3</accession>
<keyword evidence="2" id="KW-0732">Signal</keyword>
<proteinExistence type="predicted"/>
<feature type="domain" description="Catalase core" evidence="3">
    <location>
        <begin position="66"/>
        <end position="313"/>
    </location>
</feature>
<dbReference type="GO" id="GO:0004096">
    <property type="term" value="F:catalase activity"/>
    <property type="evidence" value="ECO:0007669"/>
    <property type="project" value="UniProtKB-EC"/>
</dbReference>
<dbReference type="InterPro" id="IPR020835">
    <property type="entry name" value="Catalase_sf"/>
</dbReference>
<comment type="caution">
    <text evidence="4">The sequence shown here is derived from an EMBL/GenBank/DDBJ whole genome shotgun (WGS) entry which is preliminary data.</text>
</comment>
<dbReference type="EC" id="1.11.1.6" evidence="1"/>
<evidence type="ECO:0000256" key="2">
    <source>
        <dbReference type="SAM" id="SignalP"/>
    </source>
</evidence>
<sequence length="349" mass="39745">MTRLNAIRRLSLPTVLLSTLLCATGALGQQFAGEQFNGQEDALAAQMSSLIKQVVQNRYPTGTLRRFNQAKSLGCFDARFSVNENVPAKLRFGIFSHPANYPAWVRFANASTQDDEDKDLRGMSIRLSGVSGDVAWGQPGYQDFVLNSHPVLFAATPEEFQEFIQAQLDDDMLWYFLNPAHWDSLLILLNARGRPASPFDIRYWSTTPYQLGPNQAVKYSVKPCSDYRSEKPNDYTNNYLRAAMQTHLENAAVCFDFMLQSQTNNRDMPIEDASAEWDEDESPFVPVARLTFGHQPFISTEALDICEQSEFNPWQSLTEHKPLGRMNYVRKQIYQELSAFRMQSRQPNP</sequence>
<dbReference type="Proteomes" id="UP000256561">
    <property type="component" value="Unassembled WGS sequence"/>
</dbReference>
<keyword evidence="4" id="KW-0575">Peroxidase</keyword>
<dbReference type="RefSeq" id="WP_115593849.1">
    <property type="nucleotide sequence ID" value="NZ_QRHA01000009.1"/>
</dbReference>
<dbReference type="EMBL" id="QRHA01000009">
    <property type="protein sequence ID" value="RDV24603.1"/>
    <property type="molecule type" value="Genomic_DNA"/>
</dbReference>
<protein>
    <recommendedName>
        <fullName evidence="1">catalase</fullName>
        <ecNumber evidence="1">1.11.1.6</ecNumber>
    </recommendedName>
</protein>
<name>A0A3D8M4D3_9ALTE</name>
<feature type="chain" id="PRO_5017568079" description="catalase" evidence="2">
    <location>
        <begin position="29"/>
        <end position="349"/>
    </location>
</feature>
<dbReference type="AlphaFoldDB" id="A0A3D8M4D3"/>
<organism evidence="4 5">
    <name type="scientific">Alteromonas aestuariivivens</name>
    <dbReference type="NCBI Taxonomy" id="1938339"/>
    <lineage>
        <taxon>Bacteria</taxon>
        <taxon>Pseudomonadati</taxon>
        <taxon>Pseudomonadota</taxon>
        <taxon>Gammaproteobacteria</taxon>
        <taxon>Alteromonadales</taxon>
        <taxon>Alteromonadaceae</taxon>
        <taxon>Alteromonas/Salinimonas group</taxon>
        <taxon>Alteromonas</taxon>
    </lineage>
</organism>
<dbReference type="Pfam" id="PF00199">
    <property type="entry name" value="Catalase"/>
    <property type="match status" value="1"/>
</dbReference>
<gene>
    <name evidence="4" type="ORF">DXV75_12960</name>
</gene>
<dbReference type="InterPro" id="IPR011614">
    <property type="entry name" value="Catalase_core"/>
</dbReference>
<evidence type="ECO:0000313" key="5">
    <source>
        <dbReference type="Proteomes" id="UP000256561"/>
    </source>
</evidence>
<dbReference type="InterPro" id="IPR018028">
    <property type="entry name" value="Catalase"/>
</dbReference>
<dbReference type="OrthoDB" id="336698at2"/>
<dbReference type="PROSITE" id="PS51402">
    <property type="entry name" value="CATALASE_3"/>
    <property type="match status" value="1"/>
</dbReference>
<feature type="signal peptide" evidence="2">
    <location>
        <begin position="1"/>
        <end position="28"/>
    </location>
</feature>
<keyword evidence="5" id="KW-1185">Reference proteome</keyword>
<keyword evidence="4" id="KW-0560">Oxidoreductase</keyword>
<evidence type="ECO:0000313" key="4">
    <source>
        <dbReference type="EMBL" id="RDV24603.1"/>
    </source>
</evidence>
<dbReference type="GO" id="GO:0006979">
    <property type="term" value="P:response to oxidative stress"/>
    <property type="evidence" value="ECO:0007669"/>
    <property type="project" value="InterPro"/>
</dbReference>